<feature type="compositionally biased region" description="Basic and acidic residues" evidence="1">
    <location>
        <begin position="84"/>
        <end position="103"/>
    </location>
</feature>
<dbReference type="AlphaFoldDB" id="A0A225WHV9"/>
<gene>
    <name evidence="2" type="ORF">PHMEG_0009744</name>
</gene>
<organism evidence="2 3">
    <name type="scientific">Phytophthora megakarya</name>
    <dbReference type="NCBI Taxonomy" id="4795"/>
    <lineage>
        <taxon>Eukaryota</taxon>
        <taxon>Sar</taxon>
        <taxon>Stramenopiles</taxon>
        <taxon>Oomycota</taxon>
        <taxon>Peronosporomycetes</taxon>
        <taxon>Peronosporales</taxon>
        <taxon>Peronosporaceae</taxon>
        <taxon>Phytophthora</taxon>
    </lineage>
</organism>
<accession>A0A225WHV9</accession>
<proteinExistence type="predicted"/>
<feature type="region of interest" description="Disordered" evidence="1">
    <location>
        <begin position="73"/>
        <end position="104"/>
    </location>
</feature>
<reference evidence="3" key="1">
    <citation type="submission" date="2017-03" db="EMBL/GenBank/DDBJ databases">
        <title>Phytopthora megakarya and P. palmivora, two closely related causual agents of cacao black pod achieved similar genome size and gene model numbers by different mechanisms.</title>
        <authorList>
            <person name="Ali S."/>
            <person name="Shao J."/>
            <person name="Larry D.J."/>
            <person name="Kronmiller B."/>
            <person name="Shen D."/>
            <person name="Strem M.D."/>
            <person name="Melnick R.L."/>
            <person name="Guiltinan M.J."/>
            <person name="Tyler B.M."/>
            <person name="Meinhardt L.W."/>
            <person name="Bailey B.A."/>
        </authorList>
    </citation>
    <scope>NUCLEOTIDE SEQUENCE [LARGE SCALE GENOMIC DNA]</scope>
    <source>
        <strain evidence="3">zdho120</strain>
    </source>
</reference>
<sequence length="186" mass="21216">MAPRTDSTNDHKSNYCSVFAARNKAAAAKPFEHVLVISEKIFDCKAPEEASRGLWLRTGVWRGLQRHVRGGDRHRQVDFGSGKEVADPCKTRGRSERLREGGQRSRAGFLDATPSRVRDFKGEMKKLGVTGEEEQVLELQEALFRLKQAGRLSSKILQQKPHDTGFRQSLTDMCVYYRWDEGLYSW</sequence>
<evidence type="ECO:0000256" key="1">
    <source>
        <dbReference type="SAM" id="MobiDB-lite"/>
    </source>
</evidence>
<name>A0A225WHV9_9STRA</name>
<keyword evidence="3" id="KW-1185">Reference proteome</keyword>
<protein>
    <submittedName>
        <fullName evidence="2">Uncharacterized protein</fullName>
    </submittedName>
</protein>
<dbReference type="Proteomes" id="UP000198211">
    <property type="component" value="Unassembled WGS sequence"/>
</dbReference>
<evidence type="ECO:0000313" key="3">
    <source>
        <dbReference type="Proteomes" id="UP000198211"/>
    </source>
</evidence>
<evidence type="ECO:0000313" key="2">
    <source>
        <dbReference type="EMBL" id="OWZ16460.1"/>
    </source>
</evidence>
<comment type="caution">
    <text evidence="2">The sequence shown here is derived from an EMBL/GenBank/DDBJ whole genome shotgun (WGS) entry which is preliminary data.</text>
</comment>
<dbReference type="EMBL" id="NBNE01000930">
    <property type="protein sequence ID" value="OWZ16460.1"/>
    <property type="molecule type" value="Genomic_DNA"/>
</dbReference>